<dbReference type="SUPFAM" id="SSF53448">
    <property type="entry name" value="Nucleotide-diphospho-sugar transferases"/>
    <property type="match status" value="1"/>
</dbReference>
<dbReference type="EMBL" id="VWOX01000005">
    <property type="protein sequence ID" value="KAA5543817.1"/>
    <property type="molecule type" value="Genomic_DNA"/>
</dbReference>
<keyword evidence="2" id="KW-0808">Transferase</keyword>
<dbReference type="Proteomes" id="UP000324479">
    <property type="component" value="Unassembled WGS sequence"/>
</dbReference>
<reference evidence="2 3" key="1">
    <citation type="submission" date="2019-08" db="EMBL/GenBank/DDBJ databases">
        <authorList>
            <person name="Dhanesh K."/>
            <person name="Kumar G."/>
            <person name="Sasikala C."/>
            <person name="Venkata Ramana C."/>
        </authorList>
    </citation>
    <scope>NUCLEOTIDE SEQUENCE [LARGE SCALE GENOMIC DNA]</scope>
    <source>
        <strain evidence="2 3">JC645</strain>
    </source>
</reference>
<dbReference type="Pfam" id="PF00535">
    <property type="entry name" value="Glycos_transf_2"/>
    <property type="match status" value="1"/>
</dbReference>
<dbReference type="InterPro" id="IPR029044">
    <property type="entry name" value="Nucleotide-diphossugar_trans"/>
</dbReference>
<dbReference type="CDD" id="cd06433">
    <property type="entry name" value="GT_2_WfgS_like"/>
    <property type="match status" value="1"/>
</dbReference>
<keyword evidence="3" id="KW-1185">Reference proteome</keyword>
<sequence>MSLVSILRPKDTTLSVPLLLPKSAPAEQVTLPSLSSRPLVSVVVPSFNQGRFIGDTLRSILEQDYRPLRIHVIDGGSTDETVDVLKSFGDLDELDWLSERDRGVVEAVNKGFARTEGEIIAIQSSDDMYLPGAISTMVDALRQRPRHGLVYADMETVDANGGFLFRSNIRPFSVRDFLSKQTWVPQPTAFFRRTLLDVCGGWDDRYFSADTELWMRMVFRTQVEKIDKVIAQRRLHDEQRNHQAATIADAYRRMVQDSPDLQRAGADLRRAAKAGTHIHSIRYNASGSAWKASMHLWSALLAAPSLWPNYRDSPLLIPGWMPLRSKLSSVKQALLQARIHEPTLQ</sequence>
<evidence type="ECO:0000313" key="2">
    <source>
        <dbReference type="EMBL" id="KAA5543817.1"/>
    </source>
</evidence>
<dbReference type="PANTHER" id="PTHR22916">
    <property type="entry name" value="GLYCOSYLTRANSFERASE"/>
    <property type="match status" value="1"/>
</dbReference>
<name>A0A5M6D8H2_9BACT</name>
<dbReference type="PANTHER" id="PTHR22916:SF3">
    <property type="entry name" value="UDP-GLCNAC:BETAGAL BETA-1,3-N-ACETYLGLUCOSAMINYLTRANSFERASE-LIKE PROTEIN 1"/>
    <property type="match status" value="1"/>
</dbReference>
<evidence type="ECO:0000313" key="3">
    <source>
        <dbReference type="Proteomes" id="UP000324479"/>
    </source>
</evidence>
<proteinExistence type="predicted"/>
<dbReference type="Gene3D" id="3.90.550.10">
    <property type="entry name" value="Spore Coat Polysaccharide Biosynthesis Protein SpsA, Chain A"/>
    <property type="match status" value="1"/>
</dbReference>
<organism evidence="2 3">
    <name type="scientific">Roseiconus nitratireducens</name>
    <dbReference type="NCBI Taxonomy" id="2605748"/>
    <lineage>
        <taxon>Bacteria</taxon>
        <taxon>Pseudomonadati</taxon>
        <taxon>Planctomycetota</taxon>
        <taxon>Planctomycetia</taxon>
        <taxon>Pirellulales</taxon>
        <taxon>Pirellulaceae</taxon>
        <taxon>Roseiconus</taxon>
    </lineage>
</organism>
<dbReference type="AlphaFoldDB" id="A0A5M6D8H2"/>
<protein>
    <submittedName>
        <fullName evidence="2">Glycosyltransferase</fullName>
    </submittedName>
</protein>
<gene>
    <name evidence="2" type="ORF">FYK55_11650</name>
</gene>
<accession>A0A5M6D8H2</accession>
<dbReference type="GO" id="GO:0016758">
    <property type="term" value="F:hexosyltransferase activity"/>
    <property type="evidence" value="ECO:0007669"/>
    <property type="project" value="UniProtKB-ARBA"/>
</dbReference>
<dbReference type="InterPro" id="IPR001173">
    <property type="entry name" value="Glyco_trans_2-like"/>
</dbReference>
<feature type="domain" description="Glycosyltransferase 2-like" evidence="1">
    <location>
        <begin position="41"/>
        <end position="153"/>
    </location>
</feature>
<evidence type="ECO:0000259" key="1">
    <source>
        <dbReference type="Pfam" id="PF00535"/>
    </source>
</evidence>
<comment type="caution">
    <text evidence="2">The sequence shown here is derived from an EMBL/GenBank/DDBJ whole genome shotgun (WGS) entry which is preliminary data.</text>
</comment>